<dbReference type="PANTHER" id="PTHR47894:SF1">
    <property type="entry name" value="HTH-TYPE TRANSCRIPTIONAL REGULATOR VQSM"/>
    <property type="match status" value="1"/>
</dbReference>
<accession>A0A975HMN8</accession>
<keyword evidence="5" id="KW-0614">Plasmid</keyword>
<evidence type="ECO:0000313" key="5">
    <source>
        <dbReference type="EMBL" id="QTH73313.1"/>
    </source>
</evidence>
<dbReference type="PROSITE" id="PS01124">
    <property type="entry name" value="HTH_ARAC_FAMILY_2"/>
    <property type="match status" value="1"/>
</dbReference>
<dbReference type="GO" id="GO:0003700">
    <property type="term" value="F:DNA-binding transcription factor activity"/>
    <property type="evidence" value="ECO:0007669"/>
    <property type="project" value="InterPro"/>
</dbReference>
<dbReference type="KEGG" id="pxi:J5O05_21335"/>
<evidence type="ECO:0000256" key="3">
    <source>
        <dbReference type="ARBA" id="ARBA00023163"/>
    </source>
</evidence>
<proteinExistence type="predicted"/>
<dbReference type="AlphaFoldDB" id="A0A975HMN8"/>
<dbReference type="Pfam" id="PF12625">
    <property type="entry name" value="Arabinose_bd"/>
    <property type="match status" value="1"/>
</dbReference>
<keyword evidence="1" id="KW-0805">Transcription regulation</keyword>
<dbReference type="InterPro" id="IPR009057">
    <property type="entry name" value="Homeodomain-like_sf"/>
</dbReference>
<name>A0A975HMN8_9GAMM</name>
<evidence type="ECO:0000256" key="2">
    <source>
        <dbReference type="ARBA" id="ARBA00023125"/>
    </source>
</evidence>
<evidence type="ECO:0000313" key="6">
    <source>
        <dbReference type="Proteomes" id="UP000664904"/>
    </source>
</evidence>
<keyword evidence="3" id="KW-0804">Transcription</keyword>
<sequence>MTEIIDRERPHLCVIQLLLPLIELSRQRGALPEKLLAGTKLCYQSLGEETLLISQAQFDTVIQNALKLNNTELSFVFGTYLVQTMSAYRGQLLCHSKNLQQLLRLLVLHQMECFASLTAHRLCEDNKHYYFVGFAISEPPFSVQRFYIETLASLVCGFLRWRFPILKLELRFPFAKPEHIEQYQSHLHAEYSFGHHDFALVIDRHALQLAQIGTLSNLIPRLRIPVHRAHQFGFVQYVEWQLRRNNRLSLEDLAQILAISQATLKRKLKQHNTSLVEIKDRILRQQAIVRLELGQNTERVANALEFSDLSNFRRAFKRWTGVTPSLIKNRIG</sequence>
<dbReference type="InterPro" id="IPR018060">
    <property type="entry name" value="HTH_AraC"/>
</dbReference>
<dbReference type="RefSeq" id="WP_208844932.1">
    <property type="nucleotide sequence ID" value="NZ_CP072135.1"/>
</dbReference>
<feature type="domain" description="HTH araC/xylS-type" evidence="4">
    <location>
        <begin position="232"/>
        <end position="330"/>
    </location>
</feature>
<protein>
    <submittedName>
        <fullName evidence="5">AraC family transcriptional regulator ligand-binding domain-containing protein</fullName>
    </submittedName>
</protein>
<dbReference type="Proteomes" id="UP000664904">
    <property type="component" value="Plasmid unnamed5"/>
</dbReference>
<evidence type="ECO:0000259" key="4">
    <source>
        <dbReference type="PROSITE" id="PS01124"/>
    </source>
</evidence>
<geneLocation type="plasmid" evidence="5 6">
    <name>unnamed5</name>
</geneLocation>
<dbReference type="SMART" id="SM00342">
    <property type="entry name" value="HTH_ARAC"/>
    <property type="match status" value="1"/>
</dbReference>
<reference evidence="5" key="1">
    <citation type="submission" date="2021-03" db="EMBL/GenBank/DDBJ databases">
        <title>Complete Genome of Pseudoalteromonas xiamenensis STKMTI.2, a new potential marine bacterium producing anti-Vibrio compounds.</title>
        <authorList>
            <person name="Handayani D.P."/>
            <person name="Isnansetyo A."/>
            <person name="Istiqomah I."/>
            <person name="Jumina J."/>
        </authorList>
    </citation>
    <scope>NUCLEOTIDE SEQUENCE</scope>
    <source>
        <strain evidence="5">STKMTI.2</strain>
        <plasmid evidence="5">unnamed5</plasmid>
    </source>
</reference>
<dbReference type="PANTHER" id="PTHR47894">
    <property type="entry name" value="HTH-TYPE TRANSCRIPTIONAL REGULATOR GADX"/>
    <property type="match status" value="1"/>
</dbReference>
<keyword evidence="6" id="KW-1185">Reference proteome</keyword>
<dbReference type="SUPFAM" id="SSF46689">
    <property type="entry name" value="Homeodomain-like"/>
    <property type="match status" value="1"/>
</dbReference>
<keyword evidence="2" id="KW-0238">DNA-binding</keyword>
<gene>
    <name evidence="5" type="ORF">J5O05_21335</name>
</gene>
<dbReference type="Gene3D" id="1.10.10.60">
    <property type="entry name" value="Homeodomain-like"/>
    <property type="match status" value="1"/>
</dbReference>
<dbReference type="InterPro" id="IPR032687">
    <property type="entry name" value="AraC-type_N"/>
</dbReference>
<dbReference type="EMBL" id="CP072135">
    <property type="protein sequence ID" value="QTH73313.1"/>
    <property type="molecule type" value="Genomic_DNA"/>
</dbReference>
<dbReference type="GO" id="GO:0005829">
    <property type="term" value="C:cytosol"/>
    <property type="evidence" value="ECO:0007669"/>
    <property type="project" value="TreeGrafter"/>
</dbReference>
<dbReference type="GO" id="GO:0000976">
    <property type="term" value="F:transcription cis-regulatory region binding"/>
    <property type="evidence" value="ECO:0007669"/>
    <property type="project" value="TreeGrafter"/>
</dbReference>
<evidence type="ECO:0000256" key="1">
    <source>
        <dbReference type="ARBA" id="ARBA00023015"/>
    </source>
</evidence>
<organism evidence="5 6">
    <name type="scientific">Pseudoalteromonas xiamenensis</name>
    <dbReference type="NCBI Taxonomy" id="882626"/>
    <lineage>
        <taxon>Bacteria</taxon>
        <taxon>Pseudomonadati</taxon>
        <taxon>Pseudomonadota</taxon>
        <taxon>Gammaproteobacteria</taxon>
        <taxon>Alteromonadales</taxon>
        <taxon>Pseudoalteromonadaceae</taxon>
        <taxon>Pseudoalteromonas</taxon>
    </lineage>
</organism>
<dbReference type="Pfam" id="PF12833">
    <property type="entry name" value="HTH_18"/>
    <property type="match status" value="1"/>
</dbReference>